<gene>
    <name evidence="1" type="ORF">MmTuc01_1486</name>
</gene>
<dbReference type="Proteomes" id="UP000011718">
    <property type="component" value="Chromosome"/>
</dbReference>
<name>M1Q3K9_METMZ</name>
<dbReference type="AlphaFoldDB" id="M1Q3K9"/>
<dbReference type="BioCyc" id="MMAZ1236903:G139K-1421-MONOMER"/>
<dbReference type="EMBL" id="CP004144">
    <property type="protein sequence ID" value="AGF96855.1"/>
    <property type="molecule type" value="Genomic_DNA"/>
</dbReference>
<organism evidence="1 2">
    <name type="scientific">Methanosarcina mazei Tuc01</name>
    <dbReference type="NCBI Taxonomy" id="1236903"/>
    <lineage>
        <taxon>Archaea</taxon>
        <taxon>Methanobacteriati</taxon>
        <taxon>Methanobacteriota</taxon>
        <taxon>Stenosarchaea group</taxon>
        <taxon>Methanomicrobia</taxon>
        <taxon>Methanosarcinales</taxon>
        <taxon>Methanosarcinaceae</taxon>
        <taxon>Methanosarcina</taxon>
    </lineage>
</organism>
<dbReference type="KEGG" id="mmaz:MmTuc01_1486"/>
<proteinExistence type="predicted"/>
<keyword evidence="1" id="KW-0808">Transferase</keyword>
<sequence length="196" mass="21662">MPDSASWVLARRKNMVKNKITIGILLLVMLVGVALIPAVSAQEEKDYSVTAEEALKHANANMIHFIATNPQGFENWTGASIDSKPVELYDINGQKLFYQFSVYKNTNLIGRIDIGANKTLGQSVRLVETDPIPFKVAEAMNKSIEIAKNESPDGKIKSTTIVVYAYPEIGAMTVVKDKTTGVEHRIFVDAYTLERS</sequence>
<reference evidence="1 2" key="1">
    <citation type="journal article" date="2013" name="Genome Announc.">
        <title>Complete Genome of a Methanosarcina mazei Strain Isolated from Sediment Samples from an Amazonian Flooded Area.</title>
        <authorList>
            <person name="Assis das Gracas D."/>
            <person name="Thiago Juca Ramos R."/>
            <person name="Vieira Araujo A.C."/>
            <person name="Zahlouth R."/>
            <person name="Ribeiro Carneiro A."/>
            <person name="Souza Lopes T."/>
            <person name="Azevedo Barauna R."/>
            <person name="Azevedo V."/>
            <person name="Cruz Schneider M.P."/>
            <person name="Pellizari V.H."/>
            <person name="Silva A."/>
        </authorList>
    </citation>
    <scope>NUCLEOTIDE SEQUENCE [LARGE SCALE GENOMIC DNA]</scope>
    <source>
        <strain evidence="1 2">Tuc01</strain>
    </source>
</reference>
<accession>M1Q3K9</accession>
<protein>
    <submittedName>
        <fullName evidence="1">GTPases-Sulfate adenylate transferase subunit 1</fullName>
    </submittedName>
</protein>
<evidence type="ECO:0000313" key="2">
    <source>
        <dbReference type="Proteomes" id="UP000011718"/>
    </source>
</evidence>
<evidence type="ECO:0000313" key="1">
    <source>
        <dbReference type="EMBL" id="AGF96855.1"/>
    </source>
</evidence>
<dbReference type="HOGENOM" id="CLU_120793_0_0_2"/>
<dbReference type="GO" id="GO:0016740">
    <property type="term" value="F:transferase activity"/>
    <property type="evidence" value="ECO:0007669"/>
    <property type="project" value="UniProtKB-KW"/>
</dbReference>